<keyword evidence="5" id="KW-0233">DNA recombination</keyword>
<dbReference type="GO" id="GO:0004803">
    <property type="term" value="F:transposase activity"/>
    <property type="evidence" value="ECO:0007669"/>
    <property type="project" value="InterPro"/>
</dbReference>
<comment type="similarity">
    <text evidence="2">Belongs to the transposase mutator family.</text>
</comment>
<protein>
    <recommendedName>
        <fullName evidence="8">Mutator family transposase</fullName>
    </recommendedName>
</protein>
<dbReference type="InterPro" id="IPR001207">
    <property type="entry name" value="Transposase_mutator"/>
</dbReference>
<dbReference type="Proteomes" id="UP000304148">
    <property type="component" value="Chromosome"/>
</dbReference>
<name>A0A383R802_PAEAL</name>
<accession>A0A383R802</accession>
<evidence type="ECO:0000256" key="4">
    <source>
        <dbReference type="ARBA" id="ARBA00023125"/>
    </source>
</evidence>
<dbReference type="EMBL" id="LS992241">
    <property type="protein sequence ID" value="SYX82456.1"/>
    <property type="molecule type" value="Genomic_DNA"/>
</dbReference>
<evidence type="ECO:0000256" key="3">
    <source>
        <dbReference type="ARBA" id="ARBA00022578"/>
    </source>
</evidence>
<evidence type="ECO:0000313" key="6">
    <source>
        <dbReference type="EMBL" id="SYX82456.1"/>
    </source>
</evidence>
<evidence type="ECO:0000256" key="2">
    <source>
        <dbReference type="ARBA" id="ARBA00010961"/>
    </source>
</evidence>
<evidence type="ECO:0008006" key="8">
    <source>
        <dbReference type="Google" id="ProtNLM"/>
    </source>
</evidence>
<sequence length="54" mass="6376">MLLLQPNRHVWNELLIELKERGVEEVLFFIFDGLKGIVTAIEQVYTKSKYQLVI</sequence>
<gene>
    <name evidence="6" type="ORF">PBLR_10878</name>
</gene>
<evidence type="ECO:0000256" key="1">
    <source>
        <dbReference type="ARBA" id="ARBA00002190"/>
    </source>
</evidence>
<keyword evidence="4" id="KW-0238">DNA-binding</keyword>
<dbReference type="Pfam" id="PF00872">
    <property type="entry name" value="Transposase_mut"/>
    <property type="match status" value="1"/>
</dbReference>
<dbReference type="GO" id="GO:0003677">
    <property type="term" value="F:DNA binding"/>
    <property type="evidence" value="ECO:0007669"/>
    <property type="project" value="UniProtKB-KW"/>
</dbReference>
<reference evidence="7" key="1">
    <citation type="submission" date="2018-08" db="EMBL/GenBank/DDBJ databases">
        <authorList>
            <person name="Chevrot R."/>
        </authorList>
    </citation>
    <scope>NUCLEOTIDE SEQUENCE [LARGE SCALE GENOMIC DNA]</scope>
</reference>
<organism evidence="6 7">
    <name type="scientific">Paenibacillus alvei</name>
    <name type="common">Bacillus alvei</name>
    <dbReference type="NCBI Taxonomy" id="44250"/>
    <lineage>
        <taxon>Bacteria</taxon>
        <taxon>Bacillati</taxon>
        <taxon>Bacillota</taxon>
        <taxon>Bacilli</taxon>
        <taxon>Bacillales</taxon>
        <taxon>Paenibacillaceae</taxon>
        <taxon>Paenibacillus</taxon>
    </lineage>
</organism>
<evidence type="ECO:0000313" key="7">
    <source>
        <dbReference type="Proteomes" id="UP000304148"/>
    </source>
</evidence>
<comment type="function">
    <text evidence="1">Required for the transposition of the insertion element.</text>
</comment>
<proteinExistence type="inferred from homology"/>
<keyword evidence="3" id="KW-0815">Transposition</keyword>
<evidence type="ECO:0000256" key="5">
    <source>
        <dbReference type="ARBA" id="ARBA00023172"/>
    </source>
</evidence>
<dbReference type="GO" id="GO:0006313">
    <property type="term" value="P:DNA transposition"/>
    <property type="evidence" value="ECO:0007669"/>
    <property type="project" value="InterPro"/>
</dbReference>
<dbReference type="AlphaFoldDB" id="A0A383R802"/>